<feature type="chain" id="PRO_5046526353" description="Guanylate cyclase" evidence="11">
    <location>
        <begin position="21"/>
        <end position="1197"/>
    </location>
</feature>
<dbReference type="PROSITE" id="PS50011">
    <property type="entry name" value="PROTEIN_KINASE_DOM"/>
    <property type="match status" value="1"/>
</dbReference>
<keyword evidence="15" id="KW-1185">Reference proteome</keyword>
<evidence type="ECO:0000256" key="2">
    <source>
        <dbReference type="ARBA" id="ARBA00012202"/>
    </source>
</evidence>
<dbReference type="PANTHER" id="PTHR11920:SF501">
    <property type="entry name" value="GUANYLATE CYCLASE 32E"/>
    <property type="match status" value="1"/>
</dbReference>
<dbReference type="InterPro" id="IPR001245">
    <property type="entry name" value="Ser-Thr/Tyr_kinase_cat_dom"/>
</dbReference>
<sequence length="1197" mass="136698">MGVFLLFGIIFSYFLQCGTVDPNLVTESEIPKKIEVIPKPKGDCRRYEKDPDDQEFRIAWLAPEKEYHNFSARTSVGVMKLALAYIRQHHHLMGWNVRAKWYDSNCDSKQAMESFVKAVEEYDPDVVIGPPCSAGLLGVAQLGSIWNLPVFSWVSDHLDFKDRDKYTTLVRLSGPLHYFSEIVRQTSLYFNWTDFALINDKQAPYETVAVALRDFSRGQSYNIKSTNYVTEGTTDSEIQSMLLQIKKFARVIIFVVPWHMLRHYLLIAHKLGMANGEWAFLCVHGDLFTLKVMDEKIVSDWGWRRNDTQDEIARTIFESVIHIIMEPVVRKDYYDNFLEYAKQAAVVNVSAWDIPFNNTELDAYAPYLYDAMLTWADCVNYTMQRGGNPRDGKHIYNIVPKAVISSGVTGAIVFDEPERNRMLNYRILDMRDDGTFYTLYKFIFKENKEMKIEYDDLEKFEKKGRWPTKGGVPPANIPVCGYEGEMCVVEDYQNNYNGTIIGASVSASVVLMLAIVVHMMLRRYRRQMTLQSMLWQVRFDEIDFVTALMTGSIRNSFKNLSKRKPSSKTLKRRRINVTGLPDMKSITENGKKGSPEITMKALDPASMFGSVAFVRGNLTSVKRMQIPTLNLTKCVLQQLNQITEIKHQNICAFVGACLEPNRFLLLWEYCAKGSLQDVIWNQNIKLDQMFMFALSHDVAKGLELLHKSAIHFHGNLRSTNCVVDSRWTCKLTDFGVPTIREMEKVAAQQANKDPPWEKLQWMAPECLREERKEKCVDRQKVDIYALGIILKEVFTRSGPYSEYPFLESNEIVEKIKCHVKGERPFRPMLSLQLRQHTELTSLIEDCWSEDPSSRPNANRVLKQLNKINPQNLTMIDNMIVMLEKYANHLEDLVAERTSELDAEKAKTENLLYRMLPQTVAEELKLGRPIKAEHFDESTLYFSDIVGFTSICSNSTPIEVVNLLNSLYTLFDDIITRYDVYKVETIGDAYMIASGLPKRNGKKHIQEVADCALDILASISTFCIPHQPDQRVRIRVGIHSGPVVAGVVGLAMPRYCLFGDTVNTASRMESTGLPLRIHLSSHSKEALDAYPGYHLICRGEVAVKGKGKMRTYLLCGRDGFKKELPYSEQYDNCENLNFRASVTSLNSMASLISGASSSFTTCPSLEFAHKVSQVSTFSEDLDEKYKSKQTSILEVTCL</sequence>
<dbReference type="EC" id="4.6.1.2" evidence="2 10"/>
<evidence type="ECO:0000256" key="4">
    <source>
        <dbReference type="ARBA" id="ARBA00022741"/>
    </source>
</evidence>
<comment type="catalytic activity">
    <reaction evidence="10">
        <text>GTP = 3',5'-cyclic GMP + diphosphate</text>
        <dbReference type="Rhea" id="RHEA:13665"/>
        <dbReference type="ChEBI" id="CHEBI:33019"/>
        <dbReference type="ChEBI" id="CHEBI:37565"/>
        <dbReference type="ChEBI" id="CHEBI:57746"/>
        <dbReference type="EC" id="4.6.1.2"/>
    </reaction>
</comment>
<dbReference type="InterPro" id="IPR028082">
    <property type="entry name" value="Peripla_BP_I"/>
</dbReference>
<dbReference type="SUPFAM" id="SSF56112">
    <property type="entry name" value="Protein kinase-like (PK-like)"/>
    <property type="match status" value="1"/>
</dbReference>
<evidence type="ECO:0000256" key="3">
    <source>
        <dbReference type="ARBA" id="ARBA00022692"/>
    </source>
</evidence>
<dbReference type="PANTHER" id="PTHR11920">
    <property type="entry name" value="GUANYLYL CYCLASE"/>
    <property type="match status" value="1"/>
</dbReference>
<dbReference type="InterPro" id="IPR018297">
    <property type="entry name" value="A/G_cyclase_CS"/>
</dbReference>
<keyword evidence="7 9" id="KW-0456">Lyase</keyword>
<feature type="domain" description="Guanylate cyclase" evidence="13">
    <location>
        <begin position="938"/>
        <end position="1068"/>
    </location>
</feature>
<dbReference type="Pfam" id="PF01094">
    <property type="entry name" value="ANF_receptor"/>
    <property type="match status" value="1"/>
</dbReference>
<feature type="signal peptide" evidence="11">
    <location>
        <begin position="1"/>
        <end position="20"/>
    </location>
</feature>
<dbReference type="EMBL" id="CP111015">
    <property type="protein sequence ID" value="WAR01718.1"/>
    <property type="molecule type" value="Genomic_DNA"/>
</dbReference>
<comment type="similarity">
    <text evidence="9">Belongs to the adenylyl cyclase class-4/guanylyl cyclase family.</text>
</comment>
<dbReference type="SUPFAM" id="SSF53822">
    <property type="entry name" value="Periplasmic binding protein-like I"/>
    <property type="match status" value="1"/>
</dbReference>
<dbReference type="InterPro" id="IPR029787">
    <property type="entry name" value="Nucleotide_cyclase"/>
</dbReference>
<evidence type="ECO:0000256" key="11">
    <source>
        <dbReference type="SAM" id="SignalP"/>
    </source>
</evidence>
<keyword evidence="3" id="KW-0812">Transmembrane</keyword>
<dbReference type="Proteomes" id="UP001164746">
    <property type="component" value="Chromosome 4"/>
</dbReference>
<reference evidence="14" key="1">
    <citation type="submission" date="2022-11" db="EMBL/GenBank/DDBJ databases">
        <title>Centuries of genome instability and evolution in soft-shell clam transmissible cancer (bioRxiv).</title>
        <authorList>
            <person name="Hart S.F.M."/>
            <person name="Yonemitsu M.A."/>
            <person name="Giersch R.M."/>
            <person name="Beal B.F."/>
            <person name="Arriagada G."/>
            <person name="Davis B.W."/>
            <person name="Ostrander E.A."/>
            <person name="Goff S.P."/>
            <person name="Metzger M.J."/>
        </authorList>
    </citation>
    <scope>NUCLEOTIDE SEQUENCE</scope>
    <source>
        <strain evidence="14">MELC-2E11</strain>
        <tissue evidence="14">Siphon/mantle</tissue>
    </source>
</reference>
<dbReference type="Pfam" id="PF07714">
    <property type="entry name" value="PK_Tyr_Ser-Thr"/>
    <property type="match status" value="1"/>
</dbReference>
<dbReference type="SUPFAM" id="SSF55073">
    <property type="entry name" value="Nucleotide cyclase"/>
    <property type="match status" value="1"/>
</dbReference>
<keyword evidence="11" id="KW-0732">Signal</keyword>
<dbReference type="CDD" id="cd06352">
    <property type="entry name" value="PBP1_NPR_GC-like"/>
    <property type="match status" value="1"/>
</dbReference>
<feature type="domain" description="Protein kinase" evidence="12">
    <location>
        <begin position="597"/>
        <end position="867"/>
    </location>
</feature>
<dbReference type="PROSITE" id="PS50125">
    <property type="entry name" value="GUANYLATE_CYCLASE_2"/>
    <property type="match status" value="1"/>
</dbReference>
<dbReference type="Gene3D" id="1.10.510.10">
    <property type="entry name" value="Transferase(Phosphotransferase) domain 1"/>
    <property type="match status" value="1"/>
</dbReference>
<evidence type="ECO:0000256" key="5">
    <source>
        <dbReference type="ARBA" id="ARBA00022989"/>
    </source>
</evidence>
<keyword evidence="6" id="KW-0472">Membrane</keyword>
<dbReference type="Gene3D" id="3.30.70.1230">
    <property type="entry name" value="Nucleotide cyclase"/>
    <property type="match status" value="1"/>
</dbReference>
<protein>
    <recommendedName>
        <fullName evidence="2 10">Guanylate cyclase</fullName>
        <ecNumber evidence="2 10">4.6.1.2</ecNumber>
    </recommendedName>
</protein>
<keyword evidence="8 10" id="KW-0141">cGMP biosynthesis</keyword>
<evidence type="ECO:0000313" key="15">
    <source>
        <dbReference type="Proteomes" id="UP001164746"/>
    </source>
</evidence>
<comment type="subcellular location">
    <subcellularLocation>
        <location evidence="1">Membrane</location>
        <topology evidence="1">Single-pass type I membrane protein</topology>
    </subcellularLocation>
</comment>
<evidence type="ECO:0000259" key="12">
    <source>
        <dbReference type="PROSITE" id="PS50011"/>
    </source>
</evidence>
<keyword evidence="4" id="KW-0547">Nucleotide-binding</keyword>
<dbReference type="Gene3D" id="3.40.50.2300">
    <property type="match status" value="2"/>
</dbReference>
<dbReference type="Pfam" id="PF00211">
    <property type="entry name" value="Guanylate_cyc"/>
    <property type="match status" value="1"/>
</dbReference>
<evidence type="ECO:0000256" key="8">
    <source>
        <dbReference type="ARBA" id="ARBA00023293"/>
    </source>
</evidence>
<evidence type="ECO:0000259" key="13">
    <source>
        <dbReference type="PROSITE" id="PS50125"/>
    </source>
</evidence>
<dbReference type="InterPro" id="IPR001054">
    <property type="entry name" value="A/G_cyclase"/>
</dbReference>
<dbReference type="SMART" id="SM00044">
    <property type="entry name" value="CYCc"/>
    <property type="match status" value="1"/>
</dbReference>
<evidence type="ECO:0000256" key="1">
    <source>
        <dbReference type="ARBA" id="ARBA00004479"/>
    </source>
</evidence>
<dbReference type="InterPro" id="IPR000719">
    <property type="entry name" value="Prot_kinase_dom"/>
</dbReference>
<evidence type="ECO:0000256" key="9">
    <source>
        <dbReference type="RuleBase" id="RU000405"/>
    </source>
</evidence>
<dbReference type="CDD" id="cd07302">
    <property type="entry name" value="CHD"/>
    <property type="match status" value="1"/>
</dbReference>
<name>A0ABY7DYN8_MYAAR</name>
<evidence type="ECO:0000256" key="10">
    <source>
        <dbReference type="RuleBase" id="RU003431"/>
    </source>
</evidence>
<dbReference type="PROSITE" id="PS00452">
    <property type="entry name" value="GUANYLATE_CYCLASE_1"/>
    <property type="match status" value="1"/>
</dbReference>
<evidence type="ECO:0000313" key="14">
    <source>
        <dbReference type="EMBL" id="WAR01718.1"/>
    </source>
</evidence>
<proteinExistence type="inferred from homology"/>
<dbReference type="InterPro" id="IPR050401">
    <property type="entry name" value="Cyclic_nucleotide_synthase"/>
</dbReference>
<accession>A0ABY7DYN8</accession>
<dbReference type="InterPro" id="IPR001828">
    <property type="entry name" value="ANF_lig-bd_rcpt"/>
</dbReference>
<dbReference type="InterPro" id="IPR011009">
    <property type="entry name" value="Kinase-like_dom_sf"/>
</dbReference>
<evidence type="ECO:0000256" key="6">
    <source>
        <dbReference type="ARBA" id="ARBA00023136"/>
    </source>
</evidence>
<gene>
    <name evidence="14" type="ORF">MAR_008276</name>
</gene>
<organism evidence="14 15">
    <name type="scientific">Mya arenaria</name>
    <name type="common">Soft-shell clam</name>
    <dbReference type="NCBI Taxonomy" id="6604"/>
    <lineage>
        <taxon>Eukaryota</taxon>
        <taxon>Metazoa</taxon>
        <taxon>Spiralia</taxon>
        <taxon>Lophotrochozoa</taxon>
        <taxon>Mollusca</taxon>
        <taxon>Bivalvia</taxon>
        <taxon>Autobranchia</taxon>
        <taxon>Heteroconchia</taxon>
        <taxon>Euheterodonta</taxon>
        <taxon>Imparidentia</taxon>
        <taxon>Neoheterodontei</taxon>
        <taxon>Myida</taxon>
        <taxon>Myoidea</taxon>
        <taxon>Myidae</taxon>
        <taxon>Mya</taxon>
    </lineage>
</organism>
<keyword evidence="5" id="KW-1133">Transmembrane helix</keyword>
<evidence type="ECO:0000256" key="7">
    <source>
        <dbReference type="ARBA" id="ARBA00023239"/>
    </source>
</evidence>